<comment type="similarity">
    <text evidence="7">Belongs to the ATPase delta chain family.</text>
</comment>
<evidence type="ECO:0000313" key="9">
    <source>
        <dbReference type="Proteomes" id="UP000280344"/>
    </source>
</evidence>
<comment type="function">
    <text evidence="7">F(1)F(0) ATP synthase produces ATP from ADP in the presence of a proton or sodium gradient. F-type ATPases consist of two structural domains, F(1) containing the extramembraneous catalytic core and F(0) containing the membrane proton channel, linked together by a central stalk and a peripheral stalk. During catalysis, ATP synthesis in the catalytic domain of F(1) is coupled via a rotary mechanism of the central stalk subunits to proton translocation.</text>
</comment>
<keyword evidence="2 7" id="KW-0813">Transport</keyword>
<protein>
    <recommendedName>
        <fullName evidence="7">ATP synthase subunit delta</fullName>
    </recommendedName>
    <alternativeName>
        <fullName evidence="7">ATP synthase F(1) sector subunit delta</fullName>
    </alternativeName>
    <alternativeName>
        <fullName evidence="7">F-type ATPase subunit delta</fullName>
        <shortName evidence="7">F-ATPase subunit delta</shortName>
    </alternativeName>
</protein>
<dbReference type="AlphaFoldDB" id="A0A3S9PXP9"/>
<dbReference type="OrthoDB" id="5242917at2"/>
<dbReference type="InterPro" id="IPR000711">
    <property type="entry name" value="ATPase_OSCP/dsu"/>
</dbReference>
<evidence type="ECO:0000313" key="8">
    <source>
        <dbReference type="EMBL" id="AZQ77106.1"/>
    </source>
</evidence>
<comment type="subcellular location">
    <subcellularLocation>
        <location evidence="7">Cell membrane</location>
        <topology evidence="7">Peripheral membrane protein</topology>
    </subcellularLocation>
    <subcellularLocation>
        <location evidence="1">Membrane</location>
    </subcellularLocation>
</comment>
<dbReference type="KEGG" id="flh:EJ997_06955"/>
<reference evidence="8 9" key="1">
    <citation type="submission" date="2018-12" db="EMBL/GenBank/DDBJ databases">
        <title>Complete genome sequence of Flaviflexus sp. H23T48.</title>
        <authorList>
            <person name="Bae J.-W."/>
            <person name="Lee J.-Y."/>
        </authorList>
    </citation>
    <scope>NUCLEOTIDE SEQUENCE [LARGE SCALE GENOMIC DNA]</scope>
    <source>
        <strain evidence="8 9">H23T48</strain>
    </source>
</reference>
<evidence type="ECO:0000256" key="7">
    <source>
        <dbReference type="HAMAP-Rule" id="MF_01416"/>
    </source>
</evidence>
<organism evidence="8 9">
    <name type="scientific">Flaviflexus ciconiae</name>
    <dbReference type="NCBI Taxonomy" id="2496867"/>
    <lineage>
        <taxon>Bacteria</taxon>
        <taxon>Bacillati</taxon>
        <taxon>Actinomycetota</taxon>
        <taxon>Actinomycetes</taxon>
        <taxon>Actinomycetales</taxon>
        <taxon>Actinomycetaceae</taxon>
        <taxon>Flaviflexus</taxon>
    </lineage>
</organism>
<evidence type="ECO:0000256" key="3">
    <source>
        <dbReference type="ARBA" id="ARBA00022781"/>
    </source>
</evidence>
<dbReference type="GO" id="GO:0016787">
    <property type="term" value="F:hydrolase activity"/>
    <property type="evidence" value="ECO:0007669"/>
    <property type="project" value="UniProtKB-KW"/>
</dbReference>
<keyword evidence="5 7" id="KW-0472">Membrane</keyword>
<evidence type="ECO:0000256" key="5">
    <source>
        <dbReference type="ARBA" id="ARBA00023136"/>
    </source>
</evidence>
<name>A0A3S9PXP9_9ACTO</name>
<gene>
    <name evidence="7" type="primary">atpH</name>
    <name evidence="8" type="ORF">EJ997_06955</name>
</gene>
<keyword evidence="6 7" id="KW-0066">ATP synthesis</keyword>
<dbReference type="NCBIfam" id="TIGR01145">
    <property type="entry name" value="ATP_synt_delta"/>
    <property type="match status" value="1"/>
</dbReference>
<dbReference type="RefSeq" id="WP_126703911.1">
    <property type="nucleotide sequence ID" value="NZ_CP034593.1"/>
</dbReference>
<comment type="function">
    <text evidence="7">This protein is part of the stalk that links CF(0) to CF(1). It either transmits conformational changes from CF(0) to CF(1) or is implicated in proton conduction.</text>
</comment>
<keyword evidence="7" id="KW-0139">CF(1)</keyword>
<dbReference type="GO" id="GO:0046933">
    <property type="term" value="F:proton-transporting ATP synthase activity, rotational mechanism"/>
    <property type="evidence" value="ECO:0007669"/>
    <property type="project" value="UniProtKB-UniRule"/>
</dbReference>
<evidence type="ECO:0000256" key="2">
    <source>
        <dbReference type="ARBA" id="ARBA00022448"/>
    </source>
</evidence>
<dbReference type="NCBIfam" id="NF009967">
    <property type="entry name" value="PRK13430.1"/>
    <property type="match status" value="1"/>
</dbReference>
<dbReference type="EMBL" id="CP034593">
    <property type="protein sequence ID" value="AZQ77106.1"/>
    <property type="molecule type" value="Genomic_DNA"/>
</dbReference>
<keyword evidence="3 7" id="KW-0375">Hydrogen ion transport</keyword>
<dbReference type="HAMAP" id="MF_01416">
    <property type="entry name" value="ATP_synth_delta_bact"/>
    <property type="match status" value="1"/>
</dbReference>
<keyword evidence="8" id="KW-0378">Hydrolase</keyword>
<evidence type="ECO:0000256" key="6">
    <source>
        <dbReference type="ARBA" id="ARBA00023310"/>
    </source>
</evidence>
<evidence type="ECO:0000256" key="4">
    <source>
        <dbReference type="ARBA" id="ARBA00023065"/>
    </source>
</evidence>
<evidence type="ECO:0000256" key="1">
    <source>
        <dbReference type="ARBA" id="ARBA00004370"/>
    </source>
</evidence>
<dbReference type="Pfam" id="PF00213">
    <property type="entry name" value="OSCP"/>
    <property type="match status" value="1"/>
</dbReference>
<dbReference type="PANTHER" id="PTHR11910">
    <property type="entry name" value="ATP SYNTHASE DELTA CHAIN"/>
    <property type="match status" value="1"/>
</dbReference>
<sequence>MRLASEEALERVLRSWEGVVANRPSDAIGWAGEIFAAGRVLDTSSALLRSITDPSRLPQARADLVHHVFDGKVSAEIVELLAGLARERFSVAEDYRGAVTASGVETLLMSAQFQNRLDTVEEELYRATGVLKAERELRRALEDSTSELERRHGLVTQIFGDWAPETVALVKFAVSRNESVVPQLQHWVGSAGRRSQHLVAIVTAAQPLDADQEERLTRILSQRYGKPVEIHVGVDPAIVGGLRIVIGSDVIDGSLAARINNVKSVFTD</sequence>
<proteinExistence type="inferred from homology"/>
<keyword evidence="4 7" id="KW-0406">Ion transport</keyword>
<dbReference type="PRINTS" id="PR00125">
    <property type="entry name" value="ATPASEDELTA"/>
</dbReference>
<keyword evidence="7" id="KW-1003">Cell membrane</keyword>
<dbReference type="Proteomes" id="UP000280344">
    <property type="component" value="Chromosome"/>
</dbReference>
<dbReference type="GO" id="GO:0005886">
    <property type="term" value="C:plasma membrane"/>
    <property type="evidence" value="ECO:0007669"/>
    <property type="project" value="UniProtKB-SubCell"/>
</dbReference>
<dbReference type="GO" id="GO:0045259">
    <property type="term" value="C:proton-transporting ATP synthase complex"/>
    <property type="evidence" value="ECO:0007669"/>
    <property type="project" value="UniProtKB-KW"/>
</dbReference>
<keyword evidence="9" id="KW-1185">Reference proteome</keyword>
<accession>A0A3S9PXP9</accession>